<dbReference type="OrthoDB" id="5513339at2"/>
<feature type="compositionally biased region" description="Basic and acidic residues" evidence="1">
    <location>
        <begin position="183"/>
        <end position="195"/>
    </location>
</feature>
<dbReference type="STRING" id="1915309.AXG55_09835"/>
<feature type="compositionally biased region" description="Polar residues" evidence="1">
    <location>
        <begin position="173"/>
        <end position="182"/>
    </location>
</feature>
<gene>
    <name evidence="2" type="ORF">AXG55_09835</name>
</gene>
<feature type="region of interest" description="Disordered" evidence="1">
    <location>
        <begin position="168"/>
        <end position="216"/>
    </location>
</feature>
<reference evidence="2 3" key="1">
    <citation type="submission" date="2016-10" db="EMBL/GenBank/DDBJ databases">
        <title>Silvanigrella aquatica sp. nov., isolated from a freshwater lake located in the Black Forest, Germany, description of Silvanigrellaceae fam. nov., Silvanigrellales ord. nov., reclassification of the order Bdellovibrionales in the class Oligoflexia, reclassification of the families Bacteriovoracaceae and Halobacteriovoraceae in the new order Bacteriovoracales ord. nov., and reclassification of the family Pseudobacteriovoracaceae in the order Oligoflexiales.</title>
        <authorList>
            <person name="Hahn M.W."/>
            <person name="Schmidt J."/>
            <person name="Koll U."/>
            <person name="Rohde M."/>
            <person name="Verbag S."/>
            <person name="Pitt A."/>
            <person name="Nakai R."/>
            <person name="Naganuma T."/>
            <person name="Lang E."/>
        </authorList>
    </citation>
    <scope>NUCLEOTIDE SEQUENCE [LARGE SCALE GENOMIC DNA]</scope>
    <source>
        <strain evidence="2 3">MWH-Nonnen-W8red</strain>
    </source>
</reference>
<dbReference type="AlphaFoldDB" id="A0A1L4D1W8"/>
<name>A0A1L4D1W8_9BACT</name>
<dbReference type="KEGG" id="saqi:AXG55_09835"/>
<evidence type="ECO:0000313" key="2">
    <source>
        <dbReference type="EMBL" id="APJ04188.1"/>
    </source>
</evidence>
<dbReference type="InterPro" id="IPR032871">
    <property type="entry name" value="AHH_dom_containing"/>
</dbReference>
<dbReference type="RefSeq" id="WP_148697941.1">
    <property type="nucleotide sequence ID" value="NZ_CP017834.1"/>
</dbReference>
<organism evidence="2 3">
    <name type="scientific">Silvanigrella aquatica</name>
    <dbReference type="NCBI Taxonomy" id="1915309"/>
    <lineage>
        <taxon>Bacteria</taxon>
        <taxon>Pseudomonadati</taxon>
        <taxon>Bdellovibrionota</taxon>
        <taxon>Oligoflexia</taxon>
        <taxon>Silvanigrellales</taxon>
        <taxon>Silvanigrellaceae</taxon>
        <taxon>Silvanigrella</taxon>
    </lineage>
</organism>
<dbReference type="Pfam" id="PF14412">
    <property type="entry name" value="AHH"/>
    <property type="match status" value="1"/>
</dbReference>
<accession>A0A1L4D1W8</accession>
<dbReference type="Proteomes" id="UP000184731">
    <property type="component" value="Chromosome"/>
</dbReference>
<dbReference type="EMBL" id="CP017834">
    <property type="protein sequence ID" value="APJ04188.1"/>
    <property type="molecule type" value="Genomic_DNA"/>
</dbReference>
<evidence type="ECO:0000313" key="3">
    <source>
        <dbReference type="Proteomes" id="UP000184731"/>
    </source>
</evidence>
<protein>
    <submittedName>
        <fullName evidence="2">Uncharacterized protein</fullName>
    </submittedName>
</protein>
<proteinExistence type="predicted"/>
<evidence type="ECO:0000256" key="1">
    <source>
        <dbReference type="SAM" id="MobiDB-lite"/>
    </source>
</evidence>
<sequence>MQKVQAVQCDFIESVLNSTCPPNVLTELTALANEVSSVQNVATVNVEPVSIENLNASKTSVAPKLAPAAASMVTAKVQKAQIHHIATDKNNVSPKGGGPWTPRFREMFEKAGMDISKDSANHVSLPGHKANHPAEYHQEVFDRLSKATKDLSGTTYKDAFKAELAKLKKEISTPGSRLNKQLTESRGKETKDNSKGKSGGGSSISREQRNNNRSKN</sequence>
<keyword evidence="3" id="KW-1185">Reference proteome</keyword>